<dbReference type="InterPro" id="IPR050565">
    <property type="entry name" value="LYPA1-2/EST-like"/>
</dbReference>
<evidence type="ECO:0000256" key="5">
    <source>
        <dbReference type="ARBA" id="ARBA00022801"/>
    </source>
</evidence>
<evidence type="ECO:0000256" key="8">
    <source>
        <dbReference type="ARBA" id="ARBA00031195"/>
    </source>
</evidence>
<evidence type="ECO:0000256" key="2">
    <source>
        <dbReference type="ARBA" id="ARBA00012423"/>
    </source>
</evidence>
<keyword evidence="6" id="KW-0443">Lipid metabolism</keyword>
<comment type="function">
    <text evidence="7">Hydrolyzes fatty acids from S-acylated cysteine residues in proteins with a strong preference for palmitoylated G-alpha proteins over other acyl substrates. Mediates the deacylation of G-alpha proteins such as GPA1 in vivo, but has weak or no activity toward palmitoylated Ras proteins. Has weak lysophospholipase activity in vitro; however such activity may not exist in vivo.</text>
</comment>
<accession>A0A166DZF6</accession>
<dbReference type="PANTHER" id="PTHR10655">
    <property type="entry name" value="LYSOPHOSPHOLIPASE-RELATED"/>
    <property type="match status" value="1"/>
</dbReference>
<keyword evidence="4" id="KW-0719">Serine esterase</keyword>
<dbReference type="GO" id="GO:0052689">
    <property type="term" value="F:carboxylic ester hydrolase activity"/>
    <property type="evidence" value="ECO:0007669"/>
    <property type="project" value="UniProtKB-KW"/>
</dbReference>
<evidence type="ECO:0000256" key="6">
    <source>
        <dbReference type="ARBA" id="ARBA00022832"/>
    </source>
</evidence>
<sequence>MASIVIEGHLRKVLPTKSHRATVIFSHGLGQYNATWAHLVLVAFAPHFPHVLWILPQSAHRPVAMSPGQTRPAWFNMWRLPPQPHEFDEIGISESIQFIESIIIAQVASGIDSRRIVLAGFSQGAALSLMVGLTSLYELGGIISMSGWIPNRMREQMIHANVQLPILWCHGTRDSEIPESYGMEACSFMRNTLRISDKMLSYRRYEGLGHTINDPELDGIISWLADVLS</sequence>
<evidence type="ECO:0000259" key="10">
    <source>
        <dbReference type="Pfam" id="PF02230"/>
    </source>
</evidence>
<evidence type="ECO:0000313" key="12">
    <source>
        <dbReference type="Proteomes" id="UP000076532"/>
    </source>
</evidence>
<dbReference type="GO" id="GO:0008474">
    <property type="term" value="F:palmitoyl-(protein) hydrolase activity"/>
    <property type="evidence" value="ECO:0007669"/>
    <property type="project" value="UniProtKB-EC"/>
</dbReference>
<dbReference type="InterPro" id="IPR003140">
    <property type="entry name" value="PLipase/COase/thioEstase"/>
</dbReference>
<comment type="catalytic activity">
    <reaction evidence="9">
        <text>S-hexadecanoyl-L-cysteinyl-[protein] + H2O = L-cysteinyl-[protein] + hexadecanoate + H(+)</text>
        <dbReference type="Rhea" id="RHEA:19233"/>
        <dbReference type="Rhea" id="RHEA-COMP:10131"/>
        <dbReference type="Rhea" id="RHEA-COMP:11032"/>
        <dbReference type="ChEBI" id="CHEBI:7896"/>
        <dbReference type="ChEBI" id="CHEBI:15377"/>
        <dbReference type="ChEBI" id="CHEBI:15378"/>
        <dbReference type="ChEBI" id="CHEBI:29950"/>
        <dbReference type="ChEBI" id="CHEBI:74151"/>
        <dbReference type="EC" id="3.1.2.22"/>
    </reaction>
</comment>
<evidence type="ECO:0000256" key="4">
    <source>
        <dbReference type="ARBA" id="ARBA00022487"/>
    </source>
</evidence>
<comment type="similarity">
    <text evidence="1">Belongs to the AB hydrolase superfamily. AB hydrolase 2 family.</text>
</comment>
<keyword evidence="5" id="KW-0378">Hydrolase</keyword>
<dbReference type="InterPro" id="IPR029058">
    <property type="entry name" value="AB_hydrolase_fold"/>
</dbReference>
<evidence type="ECO:0000256" key="9">
    <source>
        <dbReference type="ARBA" id="ARBA00047337"/>
    </source>
</evidence>
<gene>
    <name evidence="11" type="ORF">FIBSPDRAFT_833205</name>
</gene>
<dbReference type="STRING" id="436010.A0A166DZF6"/>
<keyword evidence="12" id="KW-1185">Reference proteome</keyword>
<reference evidence="11 12" key="1">
    <citation type="journal article" date="2016" name="Mol. Biol. Evol.">
        <title>Comparative Genomics of Early-Diverging Mushroom-Forming Fungi Provides Insights into the Origins of Lignocellulose Decay Capabilities.</title>
        <authorList>
            <person name="Nagy L.G."/>
            <person name="Riley R."/>
            <person name="Tritt A."/>
            <person name="Adam C."/>
            <person name="Daum C."/>
            <person name="Floudas D."/>
            <person name="Sun H."/>
            <person name="Yadav J.S."/>
            <person name="Pangilinan J."/>
            <person name="Larsson K.H."/>
            <person name="Matsuura K."/>
            <person name="Barry K."/>
            <person name="Labutti K."/>
            <person name="Kuo R."/>
            <person name="Ohm R.A."/>
            <person name="Bhattacharya S.S."/>
            <person name="Shirouzu T."/>
            <person name="Yoshinaga Y."/>
            <person name="Martin F.M."/>
            <person name="Grigoriev I.V."/>
            <person name="Hibbett D.S."/>
        </authorList>
    </citation>
    <scope>NUCLEOTIDE SEQUENCE [LARGE SCALE GENOMIC DNA]</scope>
    <source>
        <strain evidence="11 12">CBS 109695</strain>
    </source>
</reference>
<dbReference type="EC" id="3.1.2.22" evidence="2"/>
<protein>
    <recommendedName>
        <fullName evidence="3">Acyl-protein thioesterase 1</fullName>
        <ecNumber evidence="2">3.1.2.22</ecNumber>
    </recommendedName>
    <alternativeName>
        <fullName evidence="8">Palmitoyl-protein hydrolase</fullName>
    </alternativeName>
</protein>
<dbReference type="Proteomes" id="UP000076532">
    <property type="component" value="Unassembled WGS sequence"/>
</dbReference>
<dbReference type="PANTHER" id="PTHR10655:SF17">
    <property type="entry name" value="LYSOPHOSPHOLIPASE-LIKE PROTEIN 1"/>
    <property type="match status" value="1"/>
</dbReference>
<feature type="domain" description="Phospholipase/carboxylesterase/thioesterase" evidence="10">
    <location>
        <begin position="15"/>
        <end position="225"/>
    </location>
</feature>
<evidence type="ECO:0000256" key="7">
    <source>
        <dbReference type="ARBA" id="ARBA00029392"/>
    </source>
</evidence>
<dbReference type="SUPFAM" id="SSF53474">
    <property type="entry name" value="alpha/beta-Hydrolases"/>
    <property type="match status" value="1"/>
</dbReference>
<organism evidence="11 12">
    <name type="scientific">Athelia psychrophila</name>
    <dbReference type="NCBI Taxonomy" id="1759441"/>
    <lineage>
        <taxon>Eukaryota</taxon>
        <taxon>Fungi</taxon>
        <taxon>Dikarya</taxon>
        <taxon>Basidiomycota</taxon>
        <taxon>Agaricomycotina</taxon>
        <taxon>Agaricomycetes</taxon>
        <taxon>Agaricomycetidae</taxon>
        <taxon>Atheliales</taxon>
        <taxon>Atheliaceae</taxon>
        <taxon>Athelia</taxon>
    </lineage>
</organism>
<evidence type="ECO:0000313" key="11">
    <source>
        <dbReference type="EMBL" id="KZP15230.1"/>
    </source>
</evidence>
<dbReference type="AlphaFoldDB" id="A0A166DZF6"/>
<proteinExistence type="inferred from homology"/>
<evidence type="ECO:0000256" key="1">
    <source>
        <dbReference type="ARBA" id="ARBA00006499"/>
    </source>
</evidence>
<dbReference type="Pfam" id="PF02230">
    <property type="entry name" value="Abhydrolase_2"/>
    <property type="match status" value="1"/>
</dbReference>
<name>A0A166DZF6_9AGAM</name>
<dbReference type="GO" id="GO:0005737">
    <property type="term" value="C:cytoplasm"/>
    <property type="evidence" value="ECO:0007669"/>
    <property type="project" value="TreeGrafter"/>
</dbReference>
<keyword evidence="6" id="KW-0276">Fatty acid metabolism</keyword>
<dbReference type="OrthoDB" id="2418081at2759"/>
<dbReference type="GO" id="GO:0006631">
    <property type="term" value="P:fatty acid metabolic process"/>
    <property type="evidence" value="ECO:0007669"/>
    <property type="project" value="UniProtKB-KW"/>
</dbReference>
<dbReference type="EMBL" id="KV417607">
    <property type="protein sequence ID" value="KZP15230.1"/>
    <property type="molecule type" value="Genomic_DNA"/>
</dbReference>
<dbReference type="Gene3D" id="3.40.50.1820">
    <property type="entry name" value="alpha/beta hydrolase"/>
    <property type="match status" value="1"/>
</dbReference>
<evidence type="ECO:0000256" key="3">
    <source>
        <dbReference type="ARBA" id="ARBA00014923"/>
    </source>
</evidence>